<dbReference type="GO" id="GO:0045337">
    <property type="term" value="P:farnesyl diphosphate biosynthetic process"/>
    <property type="evidence" value="ECO:0007669"/>
    <property type="project" value="TreeGrafter"/>
</dbReference>
<dbReference type="PANTHER" id="PTHR11525">
    <property type="entry name" value="FARNESYL-PYROPHOSPHATE SYNTHETASE"/>
    <property type="match status" value="1"/>
</dbReference>
<evidence type="ECO:0000256" key="5">
    <source>
        <dbReference type="ARBA" id="ARBA00033740"/>
    </source>
</evidence>
<dbReference type="InterPro" id="IPR039702">
    <property type="entry name" value="FPS1-like"/>
</dbReference>
<proteinExistence type="inferred from homology"/>
<dbReference type="SUPFAM" id="SSF48576">
    <property type="entry name" value="Terpenoid synthases"/>
    <property type="match status" value="1"/>
</dbReference>
<dbReference type="GO" id="GO:0005737">
    <property type="term" value="C:cytoplasm"/>
    <property type="evidence" value="ECO:0007669"/>
    <property type="project" value="TreeGrafter"/>
</dbReference>
<dbReference type="GO" id="GO:0042811">
    <property type="term" value="P:pheromone biosynthetic process"/>
    <property type="evidence" value="ECO:0007669"/>
    <property type="project" value="UniProtKB-ARBA"/>
</dbReference>
<comment type="similarity">
    <text evidence="7">Belongs to the FPP/GGPP synthase family.</text>
</comment>
<evidence type="ECO:0000256" key="4">
    <source>
        <dbReference type="ARBA" id="ARBA00022842"/>
    </source>
</evidence>
<dbReference type="InterPro" id="IPR008949">
    <property type="entry name" value="Isoprenoid_synthase_dom_sf"/>
</dbReference>
<dbReference type="InterPro" id="IPR033749">
    <property type="entry name" value="Polyprenyl_synt_CS"/>
</dbReference>
<dbReference type="GO" id="GO:0004337">
    <property type="term" value="F:(2E,6E)-farnesyl diphosphate synthase activity"/>
    <property type="evidence" value="ECO:0007669"/>
    <property type="project" value="TreeGrafter"/>
</dbReference>
<evidence type="ECO:0000313" key="9">
    <source>
        <dbReference type="Proteomes" id="UP001329430"/>
    </source>
</evidence>
<dbReference type="Pfam" id="PF00348">
    <property type="entry name" value="polyprenyl_synt"/>
    <property type="match status" value="1"/>
</dbReference>
<name>A0AAN7VQ07_9COLE</name>
<comment type="cofactor">
    <cofactor evidence="1">
        <name>Mg(2+)</name>
        <dbReference type="ChEBI" id="CHEBI:18420"/>
    </cofactor>
</comment>
<keyword evidence="3" id="KW-0479">Metal-binding</keyword>
<sequence>MLFNIIKPFTSLQIIRNVRLLGNISKTSAILSNENITKYMSRPRENFNSRQASIKSEASTYTTSIDECMSCFHELTTTLTINQNKEVADATKRFTRTLKYNVPKGKRNRVRATVTAYKILESKVRLTPENLRLAQMLGWCIELLNAAMLIEDDIMDASTTRRGSPCWYLVEDIGMHALSDAVLVENSVYNILKTYFSRHKCYSHVMDLFHRTTLLSALGQSIDSQRATENGLCNLDFYSEHIYEKLVKYKTHYYTCEFPVRAALYLAEKFDHEQYKSYFQILYDLSYYYQLQNDFLDCFGSASLTGKDGTDIQEGKCTWLIMTALHKANTAQRQILAENYGKCDTRNVSIVRNLFKELKIPETYFSLENNISNVIQERIHNVHSTMRLPDILFYEMMNLMCKNVSNYRD</sequence>
<dbReference type="Proteomes" id="UP001329430">
    <property type="component" value="Chromosome 2"/>
</dbReference>
<dbReference type="EMBL" id="JAVRBK010000002">
    <property type="protein sequence ID" value="KAK5647749.1"/>
    <property type="molecule type" value="Genomic_DNA"/>
</dbReference>
<comment type="pathway">
    <text evidence="5">Pheromone biosynthesis.</text>
</comment>
<evidence type="ECO:0000256" key="6">
    <source>
        <dbReference type="ARBA" id="ARBA00034546"/>
    </source>
</evidence>
<dbReference type="Gene3D" id="1.10.600.10">
    <property type="entry name" value="Farnesyl Diphosphate Synthase"/>
    <property type="match status" value="1"/>
</dbReference>
<evidence type="ECO:0000256" key="2">
    <source>
        <dbReference type="ARBA" id="ARBA00022679"/>
    </source>
</evidence>
<accession>A0AAN7VQ07</accession>
<evidence type="ECO:0000256" key="3">
    <source>
        <dbReference type="ARBA" id="ARBA00022723"/>
    </source>
</evidence>
<dbReference type="GO" id="GO:0004161">
    <property type="term" value="F:dimethylallyltranstransferase activity"/>
    <property type="evidence" value="ECO:0007669"/>
    <property type="project" value="TreeGrafter"/>
</dbReference>
<evidence type="ECO:0000256" key="7">
    <source>
        <dbReference type="RuleBase" id="RU004466"/>
    </source>
</evidence>
<reference evidence="8 9" key="1">
    <citation type="journal article" date="2024" name="Insects">
        <title>An Improved Chromosome-Level Genome Assembly of the Firefly Pyrocoelia pectoralis.</title>
        <authorList>
            <person name="Fu X."/>
            <person name="Meyer-Rochow V.B."/>
            <person name="Ballantyne L."/>
            <person name="Zhu X."/>
        </authorList>
    </citation>
    <scope>NUCLEOTIDE SEQUENCE [LARGE SCALE GENOMIC DNA]</scope>
    <source>
        <strain evidence="8">XCY_ONT2</strain>
    </source>
</reference>
<evidence type="ECO:0000256" key="1">
    <source>
        <dbReference type="ARBA" id="ARBA00001946"/>
    </source>
</evidence>
<keyword evidence="9" id="KW-1185">Reference proteome</keyword>
<dbReference type="GO" id="GO:0046872">
    <property type="term" value="F:metal ion binding"/>
    <property type="evidence" value="ECO:0007669"/>
    <property type="project" value="UniProtKB-KW"/>
</dbReference>
<dbReference type="PANTHER" id="PTHR11525:SF0">
    <property type="entry name" value="FARNESYL PYROPHOSPHATE SYNTHASE"/>
    <property type="match status" value="1"/>
</dbReference>
<gene>
    <name evidence="8" type="ORF">RI129_002641</name>
</gene>
<protein>
    <recommendedName>
        <fullName evidence="6">Farnesyl pyrophosphate synthase</fullName>
    </recommendedName>
</protein>
<dbReference type="InterPro" id="IPR000092">
    <property type="entry name" value="Polyprenyl_synt"/>
</dbReference>
<keyword evidence="4" id="KW-0460">Magnesium</keyword>
<organism evidence="8 9">
    <name type="scientific">Pyrocoelia pectoralis</name>
    <dbReference type="NCBI Taxonomy" id="417401"/>
    <lineage>
        <taxon>Eukaryota</taxon>
        <taxon>Metazoa</taxon>
        <taxon>Ecdysozoa</taxon>
        <taxon>Arthropoda</taxon>
        <taxon>Hexapoda</taxon>
        <taxon>Insecta</taxon>
        <taxon>Pterygota</taxon>
        <taxon>Neoptera</taxon>
        <taxon>Endopterygota</taxon>
        <taxon>Coleoptera</taxon>
        <taxon>Polyphaga</taxon>
        <taxon>Elateriformia</taxon>
        <taxon>Elateroidea</taxon>
        <taxon>Lampyridae</taxon>
        <taxon>Lampyrinae</taxon>
        <taxon>Pyrocoelia</taxon>
    </lineage>
</organism>
<dbReference type="AlphaFoldDB" id="A0AAN7VQ07"/>
<dbReference type="PROSITE" id="PS00723">
    <property type="entry name" value="POLYPRENYL_SYNTHASE_1"/>
    <property type="match status" value="1"/>
</dbReference>
<dbReference type="SFLD" id="SFLDS00005">
    <property type="entry name" value="Isoprenoid_Synthase_Type_I"/>
    <property type="match status" value="1"/>
</dbReference>
<keyword evidence="2 7" id="KW-0808">Transferase</keyword>
<comment type="caution">
    <text evidence="8">The sequence shown here is derived from an EMBL/GenBank/DDBJ whole genome shotgun (WGS) entry which is preliminary data.</text>
</comment>
<evidence type="ECO:0000313" key="8">
    <source>
        <dbReference type="EMBL" id="KAK5647749.1"/>
    </source>
</evidence>